<dbReference type="RefSeq" id="WP_189004990.1">
    <property type="nucleotide sequence ID" value="NZ_BMOD01000017.1"/>
</dbReference>
<protein>
    <submittedName>
        <fullName evidence="2">Molybdenum cofactor biosysynthesis protein</fullName>
    </submittedName>
</protein>
<dbReference type="PANTHER" id="PTHR30212">
    <property type="entry name" value="PROTEIN YIIM"/>
    <property type="match status" value="1"/>
</dbReference>
<dbReference type="InterPro" id="IPR052353">
    <property type="entry name" value="Benzoxazolinone_Detox_Enz"/>
</dbReference>
<evidence type="ECO:0000313" key="2">
    <source>
        <dbReference type="EMBL" id="GGJ46702.1"/>
    </source>
</evidence>
<dbReference type="Proteomes" id="UP000632222">
    <property type="component" value="Unassembled WGS sequence"/>
</dbReference>
<dbReference type="PANTHER" id="PTHR30212:SF2">
    <property type="entry name" value="PROTEIN YIIM"/>
    <property type="match status" value="1"/>
</dbReference>
<sequence>MQLIGVDLGQAELIEGAGKSGLTGIFKRPVLTPVHVGALGLTGDTICDTRNHGGPDQAVYVYGMLDYQWWENELGVPLLPGTFGENLTLSHLASSNLLIGDRFEIGSVVLEVTSPRIPCSTLAARMGDPTFVKRFRAAERPGAYCRVLQEGTLQAGDPVTHRVYPGEPVRLNQLFEDFFEPPRDLQRIRRHLAAPVHHEVRQDREKQQARLLAGH</sequence>
<gene>
    <name evidence="2" type="ORF">GCM10008938_36050</name>
</gene>
<dbReference type="Gene3D" id="2.40.33.20">
    <property type="entry name" value="PK beta-barrel domain-like"/>
    <property type="match status" value="1"/>
</dbReference>
<dbReference type="Pfam" id="PF03473">
    <property type="entry name" value="MOSC"/>
    <property type="match status" value="1"/>
</dbReference>
<dbReference type="InterPro" id="IPR005302">
    <property type="entry name" value="MoCF_Sase_C"/>
</dbReference>
<comment type="caution">
    <text evidence="2">The sequence shown here is derived from an EMBL/GenBank/DDBJ whole genome shotgun (WGS) entry which is preliminary data.</text>
</comment>
<dbReference type="EMBL" id="BMOD01000017">
    <property type="protein sequence ID" value="GGJ46702.1"/>
    <property type="molecule type" value="Genomic_DNA"/>
</dbReference>
<accession>A0ABQ2D5I3</accession>
<keyword evidence="3" id="KW-1185">Reference proteome</keyword>
<name>A0ABQ2D5I3_9DEIO</name>
<evidence type="ECO:0000313" key="3">
    <source>
        <dbReference type="Proteomes" id="UP000632222"/>
    </source>
</evidence>
<reference evidence="3" key="1">
    <citation type="journal article" date="2019" name="Int. J. Syst. Evol. Microbiol.">
        <title>The Global Catalogue of Microorganisms (GCM) 10K type strain sequencing project: providing services to taxonomists for standard genome sequencing and annotation.</title>
        <authorList>
            <consortium name="The Broad Institute Genomics Platform"/>
            <consortium name="The Broad Institute Genome Sequencing Center for Infectious Disease"/>
            <person name="Wu L."/>
            <person name="Ma J."/>
        </authorList>
    </citation>
    <scope>NUCLEOTIDE SEQUENCE [LARGE SCALE GENOMIC DNA]</scope>
    <source>
        <strain evidence="3">JCM 14370</strain>
    </source>
</reference>
<dbReference type="PROSITE" id="PS51340">
    <property type="entry name" value="MOSC"/>
    <property type="match status" value="1"/>
</dbReference>
<organism evidence="2 3">
    <name type="scientific">Deinococcus roseus</name>
    <dbReference type="NCBI Taxonomy" id="392414"/>
    <lineage>
        <taxon>Bacteria</taxon>
        <taxon>Thermotogati</taxon>
        <taxon>Deinococcota</taxon>
        <taxon>Deinococci</taxon>
        <taxon>Deinococcales</taxon>
        <taxon>Deinococcaceae</taxon>
        <taxon>Deinococcus</taxon>
    </lineage>
</organism>
<feature type="domain" description="MOSC" evidence="1">
    <location>
        <begin position="28"/>
        <end position="162"/>
    </location>
</feature>
<evidence type="ECO:0000259" key="1">
    <source>
        <dbReference type="PROSITE" id="PS51340"/>
    </source>
</evidence>
<dbReference type="InterPro" id="IPR011037">
    <property type="entry name" value="Pyrv_Knase-like_insert_dom_sf"/>
</dbReference>
<proteinExistence type="predicted"/>
<dbReference type="SUPFAM" id="SSF50800">
    <property type="entry name" value="PK beta-barrel domain-like"/>
    <property type="match status" value="1"/>
</dbReference>